<dbReference type="Gene3D" id="3.30.70.330">
    <property type="match status" value="4"/>
</dbReference>
<evidence type="ECO:0000256" key="2">
    <source>
        <dbReference type="ARBA" id="ARBA00022884"/>
    </source>
</evidence>
<dbReference type="AlphaFoldDB" id="A0A418BTH4"/>
<dbReference type="InterPro" id="IPR000504">
    <property type="entry name" value="RRM_dom"/>
</dbReference>
<feature type="domain" description="RRM" evidence="5">
    <location>
        <begin position="353"/>
        <end position="432"/>
    </location>
</feature>
<feature type="region of interest" description="Disordered" evidence="4">
    <location>
        <begin position="137"/>
        <end position="346"/>
    </location>
</feature>
<dbReference type="Proteomes" id="UP000283543">
    <property type="component" value="Unassembled WGS sequence"/>
</dbReference>
<evidence type="ECO:0000256" key="1">
    <source>
        <dbReference type="ARBA" id="ARBA00022737"/>
    </source>
</evidence>
<accession>A0A418BTH4</accession>
<feature type="region of interest" description="Disordered" evidence="4">
    <location>
        <begin position="448"/>
        <end position="538"/>
    </location>
</feature>
<dbReference type="PROSITE" id="PS50102">
    <property type="entry name" value="RRM"/>
    <property type="match status" value="3"/>
</dbReference>
<reference evidence="6 7" key="1">
    <citation type="submission" date="2018-08" db="EMBL/GenBank/DDBJ databases">
        <title>Aphanomyces genome sequencing and annotation.</title>
        <authorList>
            <person name="Minardi D."/>
            <person name="Oidtmann B."/>
            <person name="Van Der Giezen M."/>
            <person name="Studholme D.J."/>
        </authorList>
    </citation>
    <scope>NUCLEOTIDE SEQUENCE [LARGE SCALE GENOMIC DNA]</scope>
    <source>
        <strain evidence="6 7">Si</strain>
    </source>
</reference>
<dbReference type="InterPro" id="IPR021790">
    <property type="entry name" value="PTBP1-like_RRM2"/>
</dbReference>
<dbReference type="PANTHER" id="PTHR15592">
    <property type="entry name" value="MATRIN 3/NUCLEAR PROTEIN 220-RELATED"/>
    <property type="match status" value="1"/>
</dbReference>
<gene>
    <name evidence="6" type="ORF">DYB34_004575</name>
</gene>
<proteinExistence type="predicted"/>
<feature type="compositionally biased region" description="Low complexity" evidence="4">
    <location>
        <begin position="17"/>
        <end position="34"/>
    </location>
</feature>
<evidence type="ECO:0000313" key="7">
    <source>
        <dbReference type="Proteomes" id="UP000283543"/>
    </source>
</evidence>
<protein>
    <recommendedName>
        <fullName evidence="5">RRM domain-containing protein</fullName>
    </recommendedName>
</protein>
<evidence type="ECO:0000256" key="4">
    <source>
        <dbReference type="SAM" id="MobiDB-lite"/>
    </source>
</evidence>
<feature type="compositionally biased region" description="Polar residues" evidence="4">
    <location>
        <begin position="195"/>
        <end position="206"/>
    </location>
</feature>
<dbReference type="GO" id="GO:0003723">
    <property type="term" value="F:RNA binding"/>
    <property type="evidence" value="ECO:0007669"/>
    <property type="project" value="UniProtKB-UniRule"/>
</dbReference>
<feature type="compositionally biased region" description="Low complexity" evidence="4">
    <location>
        <begin position="137"/>
        <end position="177"/>
    </location>
</feature>
<feature type="compositionally biased region" description="Polar residues" evidence="4">
    <location>
        <begin position="51"/>
        <end position="60"/>
    </location>
</feature>
<feature type="compositionally biased region" description="Basic and acidic residues" evidence="4">
    <location>
        <begin position="179"/>
        <end position="190"/>
    </location>
</feature>
<dbReference type="SMART" id="SM00360">
    <property type="entry name" value="RRM"/>
    <property type="match status" value="4"/>
</dbReference>
<feature type="compositionally biased region" description="Basic and acidic residues" evidence="4">
    <location>
        <begin position="39"/>
        <end position="50"/>
    </location>
</feature>
<feature type="domain" description="RRM" evidence="5">
    <location>
        <begin position="543"/>
        <end position="617"/>
    </location>
</feature>
<organism evidence="6 7">
    <name type="scientific">Aphanomyces astaci</name>
    <name type="common">Crayfish plague agent</name>
    <dbReference type="NCBI Taxonomy" id="112090"/>
    <lineage>
        <taxon>Eukaryota</taxon>
        <taxon>Sar</taxon>
        <taxon>Stramenopiles</taxon>
        <taxon>Oomycota</taxon>
        <taxon>Saprolegniomycetes</taxon>
        <taxon>Saprolegniales</taxon>
        <taxon>Verrucalvaceae</taxon>
        <taxon>Aphanomyces</taxon>
    </lineage>
</organism>
<dbReference type="InterPro" id="IPR012677">
    <property type="entry name" value="Nucleotide-bd_a/b_plait_sf"/>
</dbReference>
<feature type="domain" description="RRM" evidence="5">
    <location>
        <begin position="659"/>
        <end position="740"/>
    </location>
</feature>
<feature type="compositionally biased region" description="Low complexity" evidence="4">
    <location>
        <begin position="278"/>
        <end position="291"/>
    </location>
</feature>
<evidence type="ECO:0000259" key="5">
    <source>
        <dbReference type="PROSITE" id="PS50102"/>
    </source>
</evidence>
<sequence>FTPSRQLAIHTIHTMDSSYRYPSSSSGSKRQYGGNSSGESHDQKRPRQSEDAGSSSSNKPSRAIAVRGLPKDCLESELLALVGPFATVEKCVLIPSKNEALVHLPDLDSATNLVTFYQSRDALVRGQKVVFAFAPPSRDSFDSSSHTSSTGPPQSSSSRSYNNAPPSSSSRALPQQSYDRTRPSDHRTDRPPPSSSSGFDRGSNTSGPPPFSSSYDSRRGGPSSPSPYDRSRHAPPPSTSGYVRPQHGGGGPPSHRYPRVDNRHAPPSYDSRGPPPQSSSSYAGAPSYSSSGPPPSSYDQRRSFERPSVSGSSYDPPHRPTTTTYDRPSSSFDRPPPSSYPASAAPDPIAGKNTILIVSISKMDFPVNVDVLHQVFSKYGTVLKIVTFTQRGEFKALVQFQATEQAMAAQVALDGRDIYTGCNTLHIHMSTHKSLNVQCNNDKMRDYFNPNLPSVDPAEQQGEPRGMLGDMPPRRFSSPDASRGRRPAEYPPPPSSSMYPSAPFGGPPPPPYRRDDSRDRGPRRSRDRRSRSRDRDVGADRSTVLICSNLDPHYLKVHSLFTLFGCFGDVLRVKVMFRKPETALVQFVDERHAQSARDHVDGLVLCHKKLRVDFSKHLTVVMPRPDADQFEIQNTRDYTNTPYHRYRKRPLSEVVPVTTLLHISGIPVSMQLQPGDTAASSRLLNMFADFGAIKKFHPIAKQPKMVLLEMGTVEEAFDAMIALDNYTFNDGRIRVSFSKSYR</sequence>
<feature type="non-terminal residue" evidence="6">
    <location>
        <position position="1"/>
    </location>
</feature>
<comment type="caution">
    <text evidence="6">The sequence shown here is derived from an EMBL/GenBank/DDBJ whole genome shotgun (WGS) entry which is preliminary data.</text>
</comment>
<keyword evidence="1" id="KW-0677">Repeat</keyword>
<feature type="region of interest" description="Disordered" evidence="4">
    <location>
        <begin position="13"/>
        <end position="62"/>
    </location>
</feature>
<feature type="compositionally biased region" description="Low complexity" evidence="4">
    <location>
        <begin position="212"/>
        <end position="228"/>
    </location>
</feature>
<dbReference type="Pfam" id="PF11835">
    <property type="entry name" value="RRM_8"/>
    <property type="match status" value="1"/>
</dbReference>
<keyword evidence="2 3" id="KW-0694">RNA-binding</keyword>
<dbReference type="EMBL" id="QUTB01005953">
    <property type="protein sequence ID" value="RHY52370.1"/>
    <property type="molecule type" value="Genomic_DNA"/>
</dbReference>
<name>A0A418BTH4_APHAT</name>
<feature type="compositionally biased region" description="Basic and acidic residues" evidence="4">
    <location>
        <begin position="512"/>
        <end position="524"/>
    </location>
</feature>
<dbReference type="SUPFAM" id="SSF54928">
    <property type="entry name" value="RNA-binding domain, RBD"/>
    <property type="match status" value="4"/>
</dbReference>
<dbReference type="InterPro" id="IPR035979">
    <property type="entry name" value="RBD_domain_sf"/>
</dbReference>
<evidence type="ECO:0000256" key="3">
    <source>
        <dbReference type="PROSITE-ProRule" id="PRU00176"/>
    </source>
</evidence>
<evidence type="ECO:0000313" key="6">
    <source>
        <dbReference type="EMBL" id="RHY52370.1"/>
    </source>
</evidence>
<dbReference type="Pfam" id="PF13893">
    <property type="entry name" value="RRM_5"/>
    <property type="match status" value="2"/>
</dbReference>
<dbReference type="VEuPathDB" id="FungiDB:H257_02904"/>